<comment type="caution">
    <text evidence="1">The sequence shown here is derived from an EMBL/GenBank/DDBJ whole genome shotgun (WGS) entry which is preliminary data.</text>
</comment>
<keyword evidence="2" id="KW-1185">Reference proteome</keyword>
<name>A0A3S0HK51_9BACT</name>
<evidence type="ECO:0000313" key="2">
    <source>
        <dbReference type="Proteomes" id="UP000282184"/>
    </source>
</evidence>
<protein>
    <submittedName>
        <fullName evidence="1">Uncharacterized protein</fullName>
    </submittedName>
</protein>
<dbReference type="RefSeq" id="WP_126695393.1">
    <property type="nucleotide sequence ID" value="NZ_RXOF01000016.1"/>
</dbReference>
<proteinExistence type="predicted"/>
<dbReference type="AlphaFoldDB" id="A0A3S0HK51"/>
<organism evidence="1 2">
    <name type="scientific">Hymenobacter gummosus</name>
    <dbReference type="NCBI Taxonomy" id="1776032"/>
    <lineage>
        <taxon>Bacteria</taxon>
        <taxon>Pseudomonadati</taxon>
        <taxon>Bacteroidota</taxon>
        <taxon>Cytophagia</taxon>
        <taxon>Cytophagales</taxon>
        <taxon>Hymenobacteraceae</taxon>
        <taxon>Hymenobacter</taxon>
    </lineage>
</organism>
<dbReference type="OrthoDB" id="878909at2"/>
<dbReference type="EMBL" id="RXOF01000016">
    <property type="protein sequence ID" value="RTQ46229.1"/>
    <property type="molecule type" value="Genomic_DNA"/>
</dbReference>
<reference evidence="1 2" key="1">
    <citation type="submission" date="2018-12" db="EMBL/GenBank/DDBJ databases">
        <title>Hymenobacter gummosus sp. nov., isolated from a spring.</title>
        <authorList>
            <person name="Nie L."/>
        </authorList>
    </citation>
    <scope>NUCLEOTIDE SEQUENCE [LARGE SCALE GENOMIC DNA]</scope>
    <source>
        <strain evidence="1 2">KCTC 52166</strain>
    </source>
</reference>
<gene>
    <name evidence="1" type="ORF">EJV47_22115</name>
</gene>
<dbReference type="Proteomes" id="UP000282184">
    <property type="component" value="Unassembled WGS sequence"/>
</dbReference>
<evidence type="ECO:0000313" key="1">
    <source>
        <dbReference type="EMBL" id="RTQ46229.1"/>
    </source>
</evidence>
<accession>A0A3S0HK51</accession>
<dbReference type="PROSITE" id="PS51257">
    <property type="entry name" value="PROKAR_LIPOPROTEIN"/>
    <property type="match status" value="1"/>
</dbReference>
<sequence>MPSLFRFVLPLLAPALLLGGCKSVDRVIFQPSPASLADRLPSLEIAVDNGPLLDSQGAYPDDAERLFEREVRMNLSDPEDTARFGYARLQVTQVATARRGKVLQGLQMLTFMTPSLLGVPLEWYETELRANMQIVSAKGDTLGRYTGLGKSRIRVAMYHGYPQTQAHRLADLEALRLALAQMKSQLSLDAQRLRGQLLTAGRVARQPAETGATAPPETQVVQVAR</sequence>